<evidence type="ECO:0000313" key="3">
    <source>
        <dbReference type="EMBL" id="MFD2034728.1"/>
    </source>
</evidence>
<dbReference type="Pfam" id="PF08522">
    <property type="entry name" value="BT_3987-like_N"/>
    <property type="match status" value="1"/>
</dbReference>
<keyword evidence="4" id="KW-1185">Reference proteome</keyword>
<proteinExistence type="predicted"/>
<feature type="domain" description="BT-3987-like N-terminal" evidence="1">
    <location>
        <begin position="31"/>
        <end position="157"/>
    </location>
</feature>
<dbReference type="Gene3D" id="2.40.128.420">
    <property type="match status" value="1"/>
</dbReference>
<organism evidence="3 4">
    <name type="scientific">Belliella marina</name>
    <dbReference type="NCBI Taxonomy" id="1644146"/>
    <lineage>
        <taxon>Bacteria</taxon>
        <taxon>Pseudomonadati</taxon>
        <taxon>Bacteroidota</taxon>
        <taxon>Cytophagia</taxon>
        <taxon>Cytophagales</taxon>
        <taxon>Cyclobacteriaceae</taxon>
        <taxon>Belliella</taxon>
    </lineage>
</organism>
<dbReference type="InterPro" id="IPR013728">
    <property type="entry name" value="BT_3987-like_N"/>
</dbReference>
<name>A0ABW4VJ38_9BACT</name>
<protein>
    <submittedName>
        <fullName evidence="3">DUF5627 domain-containing protein</fullName>
    </submittedName>
</protein>
<reference evidence="4" key="1">
    <citation type="journal article" date="2019" name="Int. J. Syst. Evol. Microbiol.">
        <title>The Global Catalogue of Microorganisms (GCM) 10K type strain sequencing project: providing services to taxonomists for standard genome sequencing and annotation.</title>
        <authorList>
            <consortium name="The Broad Institute Genomics Platform"/>
            <consortium name="The Broad Institute Genome Sequencing Center for Infectious Disease"/>
            <person name="Wu L."/>
            <person name="Ma J."/>
        </authorList>
    </citation>
    <scope>NUCLEOTIDE SEQUENCE [LARGE SCALE GENOMIC DNA]</scope>
    <source>
        <strain evidence="4">CGMCC 1.15180</strain>
    </source>
</reference>
<evidence type="ECO:0000259" key="1">
    <source>
        <dbReference type="Pfam" id="PF08522"/>
    </source>
</evidence>
<dbReference type="InterPro" id="IPR040580">
    <property type="entry name" value="DUF5627"/>
</dbReference>
<accession>A0ABW4VJ38</accession>
<sequence length="342" mass="38122">MKNLVYISMIMLILNVSCVNDERDFPDFEYQTVYFAHQFPVRTITFGEDLFDNSLDNEGKVRVMATLGGAYASRSDVLLDIEVDNSLTENLLFTSGGEPVRNMPSEYFQLQDNQITIPRGRVTGGVEVQLTGAFFNDPDAIRNSYVIPLRITNVVNADSVLSGIPLVSNPNRAIISDWDVQPKDFVFYAIKYINEYDGNYLRRGADAITGKPGYEELTQNATRRANYVENDQIQAMNTSARNETILPLVYQGEGGVNVNLPLRLTFNNNGECTISAGADGFTASGSGRFVSKGEKNSWGGQDRDALYLTYEIDNPMMNIVTTDTLVMRDRGVGFELFNPVLQ</sequence>
<dbReference type="Proteomes" id="UP001597361">
    <property type="component" value="Unassembled WGS sequence"/>
</dbReference>
<dbReference type="RefSeq" id="WP_376885146.1">
    <property type="nucleotide sequence ID" value="NZ_JBHUHR010000022.1"/>
</dbReference>
<evidence type="ECO:0000259" key="2">
    <source>
        <dbReference type="Pfam" id="PF18620"/>
    </source>
</evidence>
<feature type="domain" description="DUF5627" evidence="2">
    <location>
        <begin position="195"/>
        <end position="331"/>
    </location>
</feature>
<evidence type="ECO:0000313" key="4">
    <source>
        <dbReference type="Proteomes" id="UP001597361"/>
    </source>
</evidence>
<dbReference type="Gene3D" id="2.60.40.1740">
    <property type="entry name" value="hypothetical protein (bacova_03559)"/>
    <property type="match status" value="1"/>
</dbReference>
<dbReference type="EMBL" id="JBHUHR010000022">
    <property type="protein sequence ID" value="MFD2034728.1"/>
    <property type="molecule type" value="Genomic_DNA"/>
</dbReference>
<comment type="caution">
    <text evidence="3">The sequence shown here is derived from an EMBL/GenBank/DDBJ whole genome shotgun (WGS) entry which is preliminary data.</text>
</comment>
<gene>
    <name evidence="3" type="ORF">ACFSKL_08010</name>
</gene>
<dbReference type="Pfam" id="PF18620">
    <property type="entry name" value="DUF5627"/>
    <property type="match status" value="1"/>
</dbReference>